<evidence type="ECO:0000256" key="1">
    <source>
        <dbReference type="SAM" id="Phobius"/>
    </source>
</evidence>
<keyword evidence="3" id="KW-1185">Reference proteome</keyword>
<name>A0AAV4H5C4_9GAST</name>
<dbReference type="EMBL" id="BMAT01005364">
    <property type="protein sequence ID" value="GFR91821.1"/>
    <property type="molecule type" value="Genomic_DNA"/>
</dbReference>
<sequence>MEATDNMLLLCQVTELQGGYDWLCGLAVRHSLRDREVLVVVVVVVVVIVVIVIVVTIVEVVVVVVAIVVVVIIIITERLFGSKGRLKEPDKVASRASFDSRLRQLQKCVGSGDDIVPNTQN</sequence>
<evidence type="ECO:0000313" key="3">
    <source>
        <dbReference type="Proteomes" id="UP000762676"/>
    </source>
</evidence>
<reference evidence="2 3" key="1">
    <citation type="journal article" date="2021" name="Elife">
        <title>Chloroplast acquisition without the gene transfer in kleptoplastic sea slugs, Plakobranchus ocellatus.</title>
        <authorList>
            <person name="Maeda T."/>
            <person name="Takahashi S."/>
            <person name="Yoshida T."/>
            <person name="Shimamura S."/>
            <person name="Takaki Y."/>
            <person name="Nagai Y."/>
            <person name="Toyoda A."/>
            <person name="Suzuki Y."/>
            <person name="Arimoto A."/>
            <person name="Ishii H."/>
            <person name="Satoh N."/>
            <person name="Nishiyama T."/>
            <person name="Hasebe M."/>
            <person name="Maruyama T."/>
            <person name="Minagawa J."/>
            <person name="Obokata J."/>
            <person name="Shigenobu S."/>
        </authorList>
    </citation>
    <scope>NUCLEOTIDE SEQUENCE [LARGE SCALE GENOMIC DNA]</scope>
</reference>
<organism evidence="2 3">
    <name type="scientific">Elysia marginata</name>
    <dbReference type="NCBI Taxonomy" id="1093978"/>
    <lineage>
        <taxon>Eukaryota</taxon>
        <taxon>Metazoa</taxon>
        <taxon>Spiralia</taxon>
        <taxon>Lophotrochozoa</taxon>
        <taxon>Mollusca</taxon>
        <taxon>Gastropoda</taxon>
        <taxon>Heterobranchia</taxon>
        <taxon>Euthyneura</taxon>
        <taxon>Panpulmonata</taxon>
        <taxon>Sacoglossa</taxon>
        <taxon>Placobranchoidea</taxon>
        <taxon>Plakobranchidae</taxon>
        <taxon>Elysia</taxon>
    </lineage>
</organism>
<dbReference type="AlphaFoldDB" id="A0AAV4H5C4"/>
<keyword evidence="1" id="KW-0812">Transmembrane</keyword>
<feature type="transmembrane region" description="Helical" evidence="1">
    <location>
        <begin position="61"/>
        <end position="81"/>
    </location>
</feature>
<feature type="transmembrane region" description="Helical" evidence="1">
    <location>
        <begin position="37"/>
        <end position="55"/>
    </location>
</feature>
<proteinExistence type="predicted"/>
<accession>A0AAV4H5C4</accession>
<comment type="caution">
    <text evidence="2">The sequence shown here is derived from an EMBL/GenBank/DDBJ whole genome shotgun (WGS) entry which is preliminary data.</text>
</comment>
<keyword evidence="1" id="KW-1133">Transmembrane helix</keyword>
<evidence type="ECO:0000313" key="2">
    <source>
        <dbReference type="EMBL" id="GFR91821.1"/>
    </source>
</evidence>
<keyword evidence="1" id="KW-0472">Membrane</keyword>
<gene>
    <name evidence="2" type="ORF">ElyMa_002602000</name>
</gene>
<protein>
    <submittedName>
        <fullName evidence="2">Uncharacterized protein</fullName>
    </submittedName>
</protein>
<dbReference type="Proteomes" id="UP000762676">
    <property type="component" value="Unassembled WGS sequence"/>
</dbReference>